<dbReference type="STRING" id="1760988.SAMN02949497_0513"/>
<sequence>MLLPSLLIGDLGNLFKQESALDESPLLLRDGQVEGRFGDLYLSTVFKHIRSAAQPGRVNGYQAGLRLYAERESPHFALDDFANAQHTSALINLDRLCRTIHLLNFLGLPDNDARLFLPVNPNYVIAVKKNHGAYFEDVLARCERSPQQVVVSVSLGLWDGRAATAVARGLENYRARGYQIALQSERKPHPENSELALLREINPDYFITPHGFGPAPDRFDTTEALSRLRSTISVARGLGAEVVVEGVASARQADLSLAAGANWVQGEYYEAEQQRTGSARPAAPANDSGDIDLGALLAVGFA</sequence>
<gene>
    <name evidence="2" type="ORF">SAMN02949497_0513</name>
</gene>
<dbReference type="InterPro" id="IPR001633">
    <property type="entry name" value="EAL_dom"/>
</dbReference>
<dbReference type="Proteomes" id="UP000192923">
    <property type="component" value="Unassembled WGS sequence"/>
</dbReference>
<dbReference type="InterPro" id="IPR035919">
    <property type="entry name" value="EAL_sf"/>
</dbReference>
<dbReference type="AlphaFoldDB" id="A0A1Y6D9Y8"/>
<dbReference type="PANTHER" id="PTHR33121">
    <property type="entry name" value="CYCLIC DI-GMP PHOSPHODIESTERASE PDEF"/>
    <property type="match status" value="1"/>
</dbReference>
<dbReference type="GO" id="GO:0071111">
    <property type="term" value="F:cyclic-guanylate-specific phosphodiesterase activity"/>
    <property type="evidence" value="ECO:0007669"/>
    <property type="project" value="InterPro"/>
</dbReference>
<dbReference type="EMBL" id="FXAM01000002">
    <property type="protein sequence ID" value="SMF97483.1"/>
    <property type="molecule type" value="Genomic_DNA"/>
</dbReference>
<dbReference type="RefSeq" id="WP_085216513.1">
    <property type="nucleotide sequence ID" value="NZ_FXAM01000002.1"/>
</dbReference>
<dbReference type="PANTHER" id="PTHR33121:SF76">
    <property type="entry name" value="SIGNALING PROTEIN"/>
    <property type="match status" value="1"/>
</dbReference>
<proteinExistence type="predicted"/>
<dbReference type="PROSITE" id="PS50883">
    <property type="entry name" value="EAL"/>
    <property type="match status" value="1"/>
</dbReference>
<protein>
    <submittedName>
        <fullName evidence="2">EAL domain, c-di-GMP-specific phosphodiesterase class I (Or its enzymatically inactive variant)</fullName>
    </submittedName>
</protein>
<accession>A0A1Y6D9Y8</accession>
<organism evidence="2 3">
    <name type="scientific">Methylomagnum ishizawai</name>
    <dbReference type="NCBI Taxonomy" id="1760988"/>
    <lineage>
        <taxon>Bacteria</taxon>
        <taxon>Pseudomonadati</taxon>
        <taxon>Pseudomonadota</taxon>
        <taxon>Gammaproteobacteria</taxon>
        <taxon>Methylococcales</taxon>
        <taxon>Methylococcaceae</taxon>
        <taxon>Methylomagnum</taxon>
    </lineage>
</organism>
<evidence type="ECO:0000313" key="2">
    <source>
        <dbReference type="EMBL" id="SMF97483.1"/>
    </source>
</evidence>
<evidence type="ECO:0000259" key="1">
    <source>
        <dbReference type="PROSITE" id="PS50883"/>
    </source>
</evidence>
<dbReference type="SUPFAM" id="SSF141868">
    <property type="entry name" value="EAL domain-like"/>
    <property type="match status" value="1"/>
</dbReference>
<feature type="domain" description="EAL" evidence="1">
    <location>
        <begin position="21"/>
        <end position="286"/>
    </location>
</feature>
<keyword evidence="3" id="KW-1185">Reference proteome</keyword>
<dbReference type="Pfam" id="PF00563">
    <property type="entry name" value="EAL"/>
    <property type="match status" value="1"/>
</dbReference>
<reference evidence="2 3" key="1">
    <citation type="submission" date="2016-12" db="EMBL/GenBank/DDBJ databases">
        <authorList>
            <person name="Song W.-J."/>
            <person name="Kurnit D.M."/>
        </authorList>
    </citation>
    <scope>NUCLEOTIDE SEQUENCE [LARGE SCALE GENOMIC DNA]</scope>
    <source>
        <strain evidence="2 3">175</strain>
    </source>
</reference>
<dbReference type="Gene3D" id="3.20.20.450">
    <property type="entry name" value="EAL domain"/>
    <property type="match status" value="1"/>
</dbReference>
<name>A0A1Y6D9Y8_9GAMM</name>
<dbReference type="InterPro" id="IPR050706">
    <property type="entry name" value="Cyclic-di-GMP_PDE-like"/>
</dbReference>
<dbReference type="OrthoDB" id="1673646at2"/>
<evidence type="ECO:0000313" key="3">
    <source>
        <dbReference type="Proteomes" id="UP000192923"/>
    </source>
</evidence>